<protein>
    <submittedName>
        <fullName evidence="2">Uncharacterized protein</fullName>
    </submittedName>
</protein>
<feature type="transmembrane region" description="Helical" evidence="1">
    <location>
        <begin position="12"/>
        <end position="37"/>
    </location>
</feature>
<sequence>MIIPLMPGYESLAFKGVATFLAALITIGGSSVIANFMAGIVTSYMNPCKVGDVLNAQLQW</sequence>
<keyword evidence="1" id="KW-0812">Transmembrane</keyword>
<dbReference type="EMBL" id="RJJX01000005">
    <property type="protein sequence ID" value="RUT78970.1"/>
    <property type="molecule type" value="Genomic_DNA"/>
</dbReference>
<evidence type="ECO:0000256" key="1">
    <source>
        <dbReference type="SAM" id="Phobius"/>
    </source>
</evidence>
<evidence type="ECO:0000313" key="2">
    <source>
        <dbReference type="EMBL" id="RUT78970.1"/>
    </source>
</evidence>
<keyword evidence="1" id="KW-1133">Transmembrane helix</keyword>
<reference evidence="2 3" key="1">
    <citation type="submission" date="2018-11" db="EMBL/GenBank/DDBJ databases">
        <title>Parancylomarina longa gen. nov., sp. nov., isolated from sediments of southern Okinawa.</title>
        <authorList>
            <person name="Fu T."/>
        </authorList>
    </citation>
    <scope>NUCLEOTIDE SEQUENCE [LARGE SCALE GENOMIC DNA]</scope>
    <source>
        <strain evidence="2 3">T3-2 S1-C</strain>
    </source>
</reference>
<proteinExistence type="predicted"/>
<evidence type="ECO:0000313" key="3">
    <source>
        <dbReference type="Proteomes" id="UP000282985"/>
    </source>
</evidence>
<dbReference type="Proteomes" id="UP000282985">
    <property type="component" value="Unassembled WGS sequence"/>
</dbReference>
<gene>
    <name evidence="2" type="ORF">DLK05_05670</name>
</gene>
<keyword evidence="1" id="KW-0472">Membrane</keyword>
<organism evidence="2 3">
    <name type="scientific">Ancylomarina longa</name>
    <dbReference type="NCBI Taxonomy" id="2487017"/>
    <lineage>
        <taxon>Bacteria</taxon>
        <taxon>Pseudomonadati</taxon>
        <taxon>Bacteroidota</taxon>
        <taxon>Bacteroidia</taxon>
        <taxon>Marinilabiliales</taxon>
        <taxon>Marinifilaceae</taxon>
        <taxon>Ancylomarina</taxon>
    </lineage>
</organism>
<keyword evidence="3" id="KW-1185">Reference proteome</keyword>
<name>A0A434AWS2_9BACT</name>
<comment type="caution">
    <text evidence="2">The sequence shown here is derived from an EMBL/GenBank/DDBJ whole genome shotgun (WGS) entry which is preliminary data.</text>
</comment>
<dbReference type="AlphaFoldDB" id="A0A434AWS2"/>
<accession>A0A434AWS2</accession>